<name>A0ABY5DF08_9ACTN</name>
<evidence type="ECO:0000256" key="4">
    <source>
        <dbReference type="ARBA" id="ARBA00022630"/>
    </source>
</evidence>
<evidence type="ECO:0000313" key="13">
    <source>
        <dbReference type="Proteomes" id="UP001055940"/>
    </source>
</evidence>
<dbReference type="InterPro" id="IPR024932">
    <property type="entry name" value="ApbE"/>
</dbReference>
<reference evidence="12" key="1">
    <citation type="submission" date="2022-06" db="EMBL/GenBank/DDBJ databases">
        <authorList>
            <person name="Ping M."/>
        </authorList>
    </citation>
    <scope>NUCLEOTIDE SEQUENCE</scope>
    <source>
        <strain evidence="12">JCM11759T</strain>
    </source>
</reference>
<dbReference type="PANTHER" id="PTHR30040:SF2">
    <property type="entry name" value="FAD:PROTEIN FMN TRANSFERASE"/>
    <property type="match status" value="1"/>
</dbReference>
<keyword evidence="13" id="KW-1185">Reference proteome</keyword>
<keyword evidence="5 12" id="KW-0808">Transferase</keyword>
<protein>
    <recommendedName>
        <fullName evidence="3">FAD:protein FMN transferase</fullName>
        <ecNumber evidence="2">2.7.1.180</ecNumber>
    </recommendedName>
    <alternativeName>
        <fullName evidence="9">Flavin transferase</fullName>
    </alternativeName>
</protein>
<evidence type="ECO:0000256" key="6">
    <source>
        <dbReference type="ARBA" id="ARBA00022723"/>
    </source>
</evidence>
<evidence type="ECO:0000256" key="10">
    <source>
        <dbReference type="ARBA" id="ARBA00048540"/>
    </source>
</evidence>
<keyword evidence="6" id="KW-0479">Metal-binding</keyword>
<dbReference type="GO" id="GO:0016740">
    <property type="term" value="F:transferase activity"/>
    <property type="evidence" value="ECO:0007669"/>
    <property type="project" value="UniProtKB-KW"/>
</dbReference>
<dbReference type="Pfam" id="PF02424">
    <property type="entry name" value="ApbE"/>
    <property type="match status" value="1"/>
</dbReference>
<evidence type="ECO:0000313" key="12">
    <source>
        <dbReference type="EMBL" id="USY22341.1"/>
    </source>
</evidence>
<sequence>MAARPHGWDLTAIGTRWRIDTPEPPTPELTAAVAALVADFDHAYSRFRPDSLVTRLAQTGGPVTFPDSVVGLLDLYETLFHATGGAVNPLVGASLARLGDDADHTLRQHGEPLPAPALERLRRENTTLTLTPDNTSSGATEPADVVLDFGTAGKGWLVDEVTALLAEHGVTGAVVDASGDLRAHGVPLRAALEHPWDPAQAIGIVEVRDRALAASATNRRRWGEGLHHVLDARTGEPVERTTATWALADTAALADGLATALFHTEPEELAARTGIRFGYVRVLTDGTLQHAPGPWATDSDAPEHPAPTWEIFR</sequence>
<accession>A0ABY5DF08</accession>
<feature type="region of interest" description="Disordered" evidence="11">
    <location>
        <begin position="291"/>
        <end position="313"/>
    </location>
</feature>
<dbReference type="SUPFAM" id="SSF143631">
    <property type="entry name" value="ApbE-like"/>
    <property type="match status" value="1"/>
</dbReference>
<organism evidence="12 13">
    <name type="scientific">Nocardiopsis exhalans</name>
    <dbReference type="NCBI Taxonomy" id="163604"/>
    <lineage>
        <taxon>Bacteria</taxon>
        <taxon>Bacillati</taxon>
        <taxon>Actinomycetota</taxon>
        <taxon>Actinomycetes</taxon>
        <taxon>Streptosporangiales</taxon>
        <taxon>Nocardiopsidaceae</taxon>
        <taxon>Nocardiopsis</taxon>
    </lineage>
</organism>
<keyword evidence="4" id="KW-0285">Flavoprotein</keyword>
<evidence type="ECO:0000256" key="11">
    <source>
        <dbReference type="SAM" id="MobiDB-lite"/>
    </source>
</evidence>
<keyword evidence="8" id="KW-0460">Magnesium</keyword>
<keyword evidence="7" id="KW-0274">FAD</keyword>
<evidence type="ECO:0000256" key="2">
    <source>
        <dbReference type="ARBA" id="ARBA00011955"/>
    </source>
</evidence>
<dbReference type="RefSeq" id="WP_254421126.1">
    <property type="nucleotide sequence ID" value="NZ_BAAAJB010000046.1"/>
</dbReference>
<dbReference type="Proteomes" id="UP001055940">
    <property type="component" value="Chromosome"/>
</dbReference>
<dbReference type="Gene3D" id="3.10.520.10">
    <property type="entry name" value="ApbE-like domains"/>
    <property type="match status" value="1"/>
</dbReference>
<evidence type="ECO:0000256" key="3">
    <source>
        <dbReference type="ARBA" id="ARBA00016337"/>
    </source>
</evidence>
<comment type="cofactor">
    <cofactor evidence="1">
        <name>Mg(2+)</name>
        <dbReference type="ChEBI" id="CHEBI:18420"/>
    </cofactor>
</comment>
<gene>
    <name evidence="12" type="ORF">NE857_12455</name>
</gene>
<dbReference type="PANTHER" id="PTHR30040">
    <property type="entry name" value="THIAMINE BIOSYNTHESIS LIPOPROTEIN APBE"/>
    <property type="match status" value="1"/>
</dbReference>
<dbReference type="EC" id="2.7.1.180" evidence="2"/>
<evidence type="ECO:0000256" key="8">
    <source>
        <dbReference type="ARBA" id="ARBA00022842"/>
    </source>
</evidence>
<dbReference type="EMBL" id="CP099837">
    <property type="protein sequence ID" value="USY22341.1"/>
    <property type="molecule type" value="Genomic_DNA"/>
</dbReference>
<evidence type="ECO:0000256" key="9">
    <source>
        <dbReference type="ARBA" id="ARBA00031306"/>
    </source>
</evidence>
<proteinExistence type="predicted"/>
<evidence type="ECO:0000256" key="7">
    <source>
        <dbReference type="ARBA" id="ARBA00022827"/>
    </source>
</evidence>
<evidence type="ECO:0000256" key="5">
    <source>
        <dbReference type="ARBA" id="ARBA00022679"/>
    </source>
</evidence>
<comment type="catalytic activity">
    <reaction evidence="10">
        <text>L-threonyl-[protein] + FAD = FMN-L-threonyl-[protein] + AMP + H(+)</text>
        <dbReference type="Rhea" id="RHEA:36847"/>
        <dbReference type="Rhea" id="RHEA-COMP:11060"/>
        <dbReference type="Rhea" id="RHEA-COMP:11061"/>
        <dbReference type="ChEBI" id="CHEBI:15378"/>
        <dbReference type="ChEBI" id="CHEBI:30013"/>
        <dbReference type="ChEBI" id="CHEBI:57692"/>
        <dbReference type="ChEBI" id="CHEBI:74257"/>
        <dbReference type="ChEBI" id="CHEBI:456215"/>
        <dbReference type="EC" id="2.7.1.180"/>
    </reaction>
</comment>
<evidence type="ECO:0000256" key="1">
    <source>
        <dbReference type="ARBA" id="ARBA00001946"/>
    </source>
</evidence>
<dbReference type="InterPro" id="IPR003374">
    <property type="entry name" value="ApbE-like_sf"/>
</dbReference>